<feature type="transmembrane region" description="Helical" evidence="12">
    <location>
        <begin position="60"/>
        <end position="83"/>
    </location>
</feature>
<keyword evidence="11 12" id="KW-0472">Membrane</keyword>
<accession>A0ABM8Y8U9</accession>
<comment type="subcellular location">
    <subcellularLocation>
        <location evidence="1">Cell membrane</location>
        <topology evidence="1">Multi-pass membrane protein</topology>
    </subcellularLocation>
</comment>
<evidence type="ECO:0000256" key="12">
    <source>
        <dbReference type="PIRNR" id="PIRNR006446"/>
    </source>
</evidence>
<evidence type="ECO:0000256" key="3">
    <source>
        <dbReference type="ARBA" id="ARBA00022448"/>
    </source>
</evidence>
<feature type="transmembrane region" description="Helical" evidence="12">
    <location>
        <begin position="221"/>
        <end position="239"/>
    </location>
</feature>
<dbReference type="PANTHER" id="PTHR30365">
    <property type="entry name" value="CYTOCHROME D UBIQUINOL OXIDASE"/>
    <property type="match status" value="1"/>
</dbReference>
<keyword evidence="5 12" id="KW-0349">Heme</keyword>
<evidence type="ECO:0000256" key="8">
    <source>
        <dbReference type="ARBA" id="ARBA00022982"/>
    </source>
</evidence>
<evidence type="ECO:0000256" key="11">
    <source>
        <dbReference type="ARBA" id="ARBA00023136"/>
    </source>
</evidence>
<evidence type="ECO:0000256" key="7">
    <source>
        <dbReference type="ARBA" id="ARBA00022723"/>
    </source>
</evidence>
<comment type="similarity">
    <text evidence="2 12">Belongs to the cytochrome ubiquinol oxidase subunit 1 family.</text>
</comment>
<feature type="transmembrane region" description="Helical" evidence="12">
    <location>
        <begin position="122"/>
        <end position="142"/>
    </location>
</feature>
<dbReference type="GO" id="GO:0016491">
    <property type="term" value="F:oxidoreductase activity"/>
    <property type="evidence" value="ECO:0007669"/>
    <property type="project" value="UniProtKB-KW"/>
</dbReference>
<protein>
    <submittedName>
        <fullName evidence="13">Cytochrome bd menaquinol oxidase subunit I</fullName>
        <ecNumber evidence="13">1.10.3.-</ecNumber>
    </submittedName>
</protein>
<dbReference type="Pfam" id="PF01654">
    <property type="entry name" value="Cyt_bd_oxida_I"/>
    <property type="match status" value="1"/>
</dbReference>
<evidence type="ECO:0000313" key="13">
    <source>
        <dbReference type="EMBL" id="CAG9612169.1"/>
    </source>
</evidence>
<keyword evidence="10 12" id="KW-0408">Iron</keyword>
<evidence type="ECO:0000256" key="10">
    <source>
        <dbReference type="ARBA" id="ARBA00023004"/>
    </source>
</evidence>
<evidence type="ECO:0000256" key="1">
    <source>
        <dbReference type="ARBA" id="ARBA00004651"/>
    </source>
</evidence>
<organism evidence="13 14">
    <name type="scientific">Bacillus rhizoplanae</name>
    <dbReference type="NCBI Taxonomy" id="2880966"/>
    <lineage>
        <taxon>Bacteria</taxon>
        <taxon>Bacillati</taxon>
        <taxon>Bacillota</taxon>
        <taxon>Bacilli</taxon>
        <taxon>Bacillales</taxon>
        <taxon>Bacillaceae</taxon>
        <taxon>Bacillus</taxon>
    </lineage>
</organism>
<feature type="transmembrane region" description="Helical" evidence="12">
    <location>
        <begin position="406"/>
        <end position="429"/>
    </location>
</feature>
<evidence type="ECO:0000256" key="9">
    <source>
        <dbReference type="ARBA" id="ARBA00022989"/>
    </source>
</evidence>
<name>A0ABM8Y8U9_9BACI</name>
<keyword evidence="13" id="KW-0560">Oxidoreductase</keyword>
<evidence type="ECO:0000256" key="6">
    <source>
        <dbReference type="ARBA" id="ARBA00022692"/>
    </source>
</evidence>
<keyword evidence="7 12" id="KW-0479">Metal-binding</keyword>
<evidence type="ECO:0000256" key="2">
    <source>
        <dbReference type="ARBA" id="ARBA00009819"/>
    </source>
</evidence>
<keyword evidence="9 12" id="KW-1133">Transmembrane helix</keyword>
<feature type="transmembrane region" description="Helical" evidence="12">
    <location>
        <begin position="15"/>
        <end position="39"/>
    </location>
</feature>
<evidence type="ECO:0000313" key="14">
    <source>
        <dbReference type="Proteomes" id="UP000789423"/>
    </source>
</evidence>
<dbReference type="EC" id="1.10.3.-" evidence="13"/>
<evidence type="ECO:0000256" key="4">
    <source>
        <dbReference type="ARBA" id="ARBA00022475"/>
    </source>
</evidence>
<evidence type="ECO:0000256" key="5">
    <source>
        <dbReference type="ARBA" id="ARBA00022617"/>
    </source>
</evidence>
<dbReference type="PIRSF" id="PIRSF006446">
    <property type="entry name" value="Cyt_quinol_oxidase_1"/>
    <property type="match status" value="1"/>
</dbReference>
<keyword evidence="3 12" id="KW-0813">Transport</keyword>
<proteinExistence type="inferred from homology"/>
<keyword evidence="4 12" id="KW-1003">Cell membrane</keyword>
<dbReference type="InterPro" id="IPR002585">
    <property type="entry name" value="Cyt-d_ubiquinol_oxidase_su_1"/>
</dbReference>
<comment type="caution">
    <text evidence="13">The sequence shown here is derived from an EMBL/GenBank/DDBJ whole genome shotgun (WGS) entry which is preliminary data.</text>
</comment>
<dbReference type="PANTHER" id="PTHR30365:SF14">
    <property type="entry name" value="CYTOCHROME BD MENAQUINOL OXIDASE SUBUNIT I-RELATED"/>
    <property type="match status" value="1"/>
</dbReference>
<dbReference type="EMBL" id="CAKJTI010000004">
    <property type="protein sequence ID" value="CAG9612169.1"/>
    <property type="molecule type" value="Genomic_DNA"/>
</dbReference>
<feature type="transmembrane region" description="Helical" evidence="12">
    <location>
        <begin position="359"/>
        <end position="381"/>
    </location>
</feature>
<gene>
    <name evidence="13" type="primary">ythA</name>
    <name evidence="13" type="ORF">BACCIP111899_01341</name>
</gene>
<keyword evidence="6 12" id="KW-0812">Transmembrane</keyword>
<keyword evidence="8 12" id="KW-0249">Electron transport</keyword>
<sequence>MDTVTLSRAFFGSSLAFHIIFATLGIGLSLMIFISEVLYHWKKDSDYSVMAKRWTKAFAILLGVAIPTGTIVGVQISLLWPGFAKIVGQVISVPFQIEIFAFFLEALFMSIYVYAADKLPPFMRLISLFFVMLGATASAVLITSANTWMNTPAGFSMAADGSVYNVNPWKAFFNPSFFTSSVHVVITAYATGAAVIASIAGFKLLKRNKSAREIAYHKKGLYLGLMVTFITGAIMWVSGHESAIGLHEHSPEKLAAAEALFHTQSHAPLAVGGVLDPETHELKYAIEFPNMLSMLVGFSPNTVVKGLNEFPPETWPPFYTHLFFDLMVGAATFSFAVAAISLGYWYFIYRKKGGQLPKWLLGAIAAGGPIMLLGIECGWIFSCSGRQPWTIYGFQRTTDAATRADFVGPLFVVFVVLYIALGILTVFVLRTFFRRHPLKQDLQPNGGDSHA</sequence>
<dbReference type="Proteomes" id="UP000789423">
    <property type="component" value="Unassembled WGS sequence"/>
</dbReference>
<keyword evidence="14" id="KW-1185">Reference proteome</keyword>
<reference evidence="13 14" key="1">
    <citation type="submission" date="2021-10" db="EMBL/GenBank/DDBJ databases">
        <authorList>
            <person name="Criscuolo A."/>
        </authorList>
    </citation>
    <scope>NUCLEOTIDE SEQUENCE [LARGE SCALE GENOMIC DNA]</scope>
    <source>
        <strain evidence="14">CIP 111899</strain>
    </source>
</reference>
<feature type="transmembrane region" description="Helical" evidence="12">
    <location>
        <begin position="95"/>
        <end position="115"/>
    </location>
</feature>
<feature type="transmembrane region" description="Helical" evidence="12">
    <location>
        <begin position="322"/>
        <end position="347"/>
    </location>
</feature>
<dbReference type="RefSeq" id="WP_230574366.1">
    <property type="nucleotide sequence ID" value="NZ_CAKJTI010000004.1"/>
</dbReference>
<feature type="transmembrane region" description="Helical" evidence="12">
    <location>
        <begin position="177"/>
        <end position="200"/>
    </location>
</feature>